<keyword evidence="10" id="KW-0249">Electron transport</keyword>
<protein>
    <recommendedName>
        <fullName evidence="5">NADH dehydrogenase [ubiquinone] 1 alpha subcomplex subunit 3</fullName>
    </recommendedName>
    <alternativeName>
        <fullName evidence="15">Complex I-B9</fullName>
    </alternativeName>
    <alternativeName>
        <fullName evidence="16">NADH-ubiquinone oxidoreductase B9 subunit</fullName>
    </alternativeName>
</protein>
<evidence type="ECO:0000256" key="1">
    <source>
        <dbReference type="ARBA" id="ARBA00003195"/>
    </source>
</evidence>
<keyword evidence="14" id="KW-0472">Membrane</keyword>
<sequence length="74" mass="8387">MVARLSAFLKNAWAKEPVLVVSFIIRSLAVILPPLSPYTKYVIMINEVTPYNYPMPIRNDGNMPDVPSNYVLAY</sequence>
<keyword evidence="11" id="KW-1133">Transmembrane helix</keyword>
<evidence type="ECO:0000256" key="15">
    <source>
        <dbReference type="ARBA" id="ARBA00031425"/>
    </source>
</evidence>
<evidence type="ECO:0000256" key="6">
    <source>
        <dbReference type="ARBA" id="ARBA00022448"/>
    </source>
</evidence>
<reference evidence="17" key="2">
    <citation type="submission" date="2025-08" db="UniProtKB">
        <authorList>
            <consortium name="Ensembl"/>
        </authorList>
    </citation>
    <scope>IDENTIFICATION</scope>
</reference>
<dbReference type="GO" id="GO:0005743">
    <property type="term" value="C:mitochondrial inner membrane"/>
    <property type="evidence" value="ECO:0007669"/>
    <property type="project" value="UniProtKB-SubCell"/>
</dbReference>
<evidence type="ECO:0000256" key="8">
    <source>
        <dbReference type="ARBA" id="ARBA00022692"/>
    </source>
</evidence>
<evidence type="ECO:0000256" key="9">
    <source>
        <dbReference type="ARBA" id="ARBA00022792"/>
    </source>
</evidence>
<comment type="function">
    <text evidence="1">Accessory subunit of the mitochondrial membrane respiratory chain NADH dehydrogenase (Complex I), that is believed not to be involved in catalysis. Complex I functions in the transfer of electrons from NADH to the respiratory chain. The immediate electron acceptor for the enzyme is believed to be ubiquinone.</text>
</comment>
<keyword evidence="6" id="KW-0813">Transport</keyword>
<dbReference type="GO" id="GO:0045271">
    <property type="term" value="C:respiratory chain complex I"/>
    <property type="evidence" value="ECO:0007669"/>
    <property type="project" value="InterPro"/>
</dbReference>
<comment type="similarity">
    <text evidence="3">Belongs to the complex I NDUFA3 subunit family.</text>
</comment>
<comment type="subcellular location">
    <subcellularLocation>
        <location evidence="2">Mitochondrion inner membrane</location>
        <topology evidence="2">Single-pass membrane protein</topology>
    </subcellularLocation>
</comment>
<dbReference type="Pfam" id="PF14987">
    <property type="entry name" value="NADHdh_A3"/>
    <property type="match status" value="1"/>
</dbReference>
<evidence type="ECO:0000256" key="2">
    <source>
        <dbReference type="ARBA" id="ARBA00004434"/>
    </source>
</evidence>
<keyword evidence="7" id="KW-0679">Respiratory chain</keyword>
<evidence type="ECO:0000256" key="16">
    <source>
        <dbReference type="ARBA" id="ARBA00032035"/>
    </source>
</evidence>
<comment type="subunit">
    <text evidence="4">Complex I is composed of 45 different subunits.</text>
</comment>
<keyword evidence="13" id="KW-0496">Mitochondrion</keyword>
<evidence type="ECO:0000256" key="14">
    <source>
        <dbReference type="ARBA" id="ARBA00023136"/>
    </source>
</evidence>
<dbReference type="PANTHER" id="PTHR15221">
    <property type="entry name" value="NADH DEHYDROGENASE [UBIQUINONE] 1 ALPHA SUBCOMPLEX SUBUNIT 3"/>
    <property type="match status" value="1"/>
</dbReference>
<dbReference type="Ensembl" id="ENSTGET00000013744.1">
    <property type="protein sequence ID" value="ENSTGEP00000011431.1"/>
    <property type="gene ID" value="ENSTGEG00000009325.1"/>
</dbReference>
<keyword evidence="12" id="KW-0007">Acetylation</keyword>
<evidence type="ECO:0000256" key="12">
    <source>
        <dbReference type="ARBA" id="ARBA00022990"/>
    </source>
</evidence>
<evidence type="ECO:0000256" key="11">
    <source>
        <dbReference type="ARBA" id="ARBA00022989"/>
    </source>
</evidence>
<dbReference type="AlphaFoldDB" id="A0A8D2ET56"/>
<accession>A0A8D2ET56</accession>
<evidence type="ECO:0000313" key="17">
    <source>
        <dbReference type="Ensembl" id="ENSTGEP00000011431.1"/>
    </source>
</evidence>
<name>A0A8D2ET56_THEGE</name>
<dbReference type="PANTHER" id="PTHR15221:SF0">
    <property type="entry name" value="NADH DEHYDROGENASE [UBIQUINONE] 1 ALPHA SUBCOMPLEX SUBUNIT 3"/>
    <property type="match status" value="1"/>
</dbReference>
<evidence type="ECO:0000256" key="10">
    <source>
        <dbReference type="ARBA" id="ARBA00022982"/>
    </source>
</evidence>
<keyword evidence="8" id="KW-0812">Transmembrane</keyword>
<dbReference type="InterPro" id="IPR026626">
    <property type="entry name" value="NDUFA3"/>
</dbReference>
<evidence type="ECO:0000256" key="13">
    <source>
        <dbReference type="ARBA" id="ARBA00023128"/>
    </source>
</evidence>
<reference evidence="17" key="3">
    <citation type="submission" date="2025-09" db="UniProtKB">
        <authorList>
            <consortium name="Ensembl"/>
        </authorList>
    </citation>
    <scope>IDENTIFICATION</scope>
</reference>
<evidence type="ECO:0000313" key="18">
    <source>
        <dbReference type="Proteomes" id="UP000694411"/>
    </source>
</evidence>
<dbReference type="Proteomes" id="UP000694411">
    <property type="component" value="Chromosome 17"/>
</dbReference>
<evidence type="ECO:0000256" key="5">
    <source>
        <dbReference type="ARBA" id="ARBA00016391"/>
    </source>
</evidence>
<proteinExistence type="inferred from homology"/>
<evidence type="ECO:0000256" key="4">
    <source>
        <dbReference type="ARBA" id="ARBA00011533"/>
    </source>
</evidence>
<keyword evidence="18" id="KW-1185">Reference proteome</keyword>
<reference evidence="17" key="1">
    <citation type="submission" date="2018-05" db="EMBL/GenBank/DDBJ databases">
        <title>Whole genome of Theropithecus gelada.</title>
        <authorList>
            <person name="Chiou K.L."/>
            <person name="Snyder-Mackler N."/>
        </authorList>
    </citation>
    <scope>NUCLEOTIDE SEQUENCE [LARGE SCALE GENOMIC DNA]</scope>
</reference>
<organism evidence="17 18">
    <name type="scientific">Theropithecus gelada</name>
    <name type="common">Gelada baboon</name>
    <dbReference type="NCBI Taxonomy" id="9565"/>
    <lineage>
        <taxon>Eukaryota</taxon>
        <taxon>Metazoa</taxon>
        <taxon>Chordata</taxon>
        <taxon>Craniata</taxon>
        <taxon>Vertebrata</taxon>
        <taxon>Euteleostomi</taxon>
        <taxon>Mammalia</taxon>
        <taxon>Eutheria</taxon>
        <taxon>Euarchontoglires</taxon>
        <taxon>Primates</taxon>
        <taxon>Haplorrhini</taxon>
        <taxon>Catarrhini</taxon>
        <taxon>Cercopithecidae</taxon>
        <taxon>Cercopithecinae</taxon>
        <taxon>Theropithecus</taxon>
    </lineage>
</organism>
<evidence type="ECO:0000256" key="7">
    <source>
        <dbReference type="ARBA" id="ARBA00022660"/>
    </source>
</evidence>
<evidence type="ECO:0000256" key="3">
    <source>
        <dbReference type="ARBA" id="ARBA00008253"/>
    </source>
</evidence>
<keyword evidence="9" id="KW-0999">Mitochondrion inner membrane</keyword>